<dbReference type="Pfam" id="PF20030">
    <property type="entry name" value="bpMoxR"/>
    <property type="match status" value="1"/>
</dbReference>
<dbReference type="InterPro" id="IPR050513">
    <property type="entry name" value="RavA_ATPases"/>
</dbReference>
<protein>
    <submittedName>
        <fullName evidence="3">VWA domain-containing protein</fullName>
    </submittedName>
</protein>
<dbReference type="InterPro" id="IPR027417">
    <property type="entry name" value="P-loop_NTPase"/>
</dbReference>
<dbReference type="PANTHER" id="PTHR32204">
    <property type="entry name" value="ATPASE RAVA"/>
    <property type="match status" value="1"/>
</dbReference>
<evidence type="ECO:0000313" key="4">
    <source>
        <dbReference type="Proteomes" id="UP000265882"/>
    </source>
</evidence>
<evidence type="ECO:0000313" key="3">
    <source>
        <dbReference type="EMBL" id="RJP17644.1"/>
    </source>
</evidence>
<dbReference type="Proteomes" id="UP000265882">
    <property type="component" value="Unassembled WGS sequence"/>
</dbReference>
<reference evidence="3 4" key="1">
    <citation type="journal article" date="2017" name="ISME J.">
        <title>Energy and carbon metabolisms in a deep terrestrial subsurface fluid microbial community.</title>
        <authorList>
            <person name="Momper L."/>
            <person name="Jungbluth S.P."/>
            <person name="Lee M.D."/>
            <person name="Amend J.P."/>
        </authorList>
    </citation>
    <scope>NUCLEOTIDE SEQUENCE [LARGE SCALE GENOMIC DNA]</scope>
    <source>
        <strain evidence="3">SURF_5</strain>
    </source>
</reference>
<dbReference type="AlphaFoldDB" id="A0A3A4NPF5"/>
<dbReference type="Gene3D" id="3.40.50.410">
    <property type="entry name" value="von Willebrand factor, type A domain"/>
    <property type="match status" value="1"/>
</dbReference>
<dbReference type="SUPFAM" id="SSF52540">
    <property type="entry name" value="P-loop containing nucleoside triphosphate hydrolases"/>
    <property type="match status" value="1"/>
</dbReference>
<dbReference type="Gene3D" id="3.40.50.300">
    <property type="entry name" value="P-loop containing nucleotide triphosphate hydrolases"/>
    <property type="match status" value="1"/>
</dbReference>
<dbReference type="InterPro" id="IPR036465">
    <property type="entry name" value="vWFA_dom_sf"/>
</dbReference>
<dbReference type="SMART" id="SM00382">
    <property type="entry name" value="AAA"/>
    <property type="match status" value="1"/>
</dbReference>
<dbReference type="InterPro" id="IPR003593">
    <property type="entry name" value="AAA+_ATPase"/>
</dbReference>
<dbReference type="CDD" id="cd00198">
    <property type="entry name" value="vWFA"/>
    <property type="match status" value="1"/>
</dbReference>
<gene>
    <name evidence="3" type="ORF">C4520_16075</name>
</gene>
<dbReference type="PANTHER" id="PTHR32204:SF0">
    <property type="entry name" value="ATPASE RAVA"/>
    <property type="match status" value="1"/>
</dbReference>
<dbReference type="EMBL" id="QZKU01000113">
    <property type="protein sequence ID" value="RJP17644.1"/>
    <property type="molecule type" value="Genomic_DNA"/>
</dbReference>
<dbReference type="Pfam" id="PF17868">
    <property type="entry name" value="AAA_lid_8"/>
    <property type="match status" value="1"/>
</dbReference>
<dbReference type="InterPro" id="IPR002035">
    <property type="entry name" value="VWF_A"/>
</dbReference>
<feature type="compositionally biased region" description="Basic and acidic residues" evidence="1">
    <location>
        <begin position="356"/>
        <end position="379"/>
    </location>
</feature>
<feature type="domain" description="VWFA" evidence="2">
    <location>
        <begin position="457"/>
        <end position="627"/>
    </location>
</feature>
<accession>A0A3A4NPF5</accession>
<comment type="caution">
    <text evidence="3">The sequence shown here is derived from an EMBL/GenBank/DDBJ whole genome shotgun (WGS) entry which is preliminary data.</text>
</comment>
<feature type="region of interest" description="Disordered" evidence="1">
    <location>
        <begin position="312"/>
        <end position="379"/>
    </location>
</feature>
<dbReference type="SMART" id="SM00327">
    <property type="entry name" value="VWA"/>
    <property type="match status" value="1"/>
</dbReference>
<evidence type="ECO:0000259" key="2">
    <source>
        <dbReference type="PROSITE" id="PS50234"/>
    </source>
</evidence>
<dbReference type="Pfam" id="PF13768">
    <property type="entry name" value="VWA_3"/>
    <property type="match status" value="1"/>
</dbReference>
<feature type="compositionally biased region" description="Acidic residues" evidence="1">
    <location>
        <begin position="316"/>
        <end position="351"/>
    </location>
</feature>
<dbReference type="InterPro" id="IPR045427">
    <property type="entry name" value="MoxR"/>
</dbReference>
<dbReference type="CDD" id="cd00009">
    <property type="entry name" value="AAA"/>
    <property type="match status" value="1"/>
</dbReference>
<dbReference type="PROSITE" id="PS50234">
    <property type="entry name" value="VWFA"/>
    <property type="match status" value="1"/>
</dbReference>
<name>A0A3A4NPF5_ABYX5</name>
<dbReference type="SUPFAM" id="SSF53300">
    <property type="entry name" value="vWA-like"/>
    <property type="match status" value="1"/>
</dbReference>
<dbReference type="InterPro" id="IPR041538">
    <property type="entry name" value="RavA-like_AAA_lid"/>
</dbReference>
<proteinExistence type="predicted"/>
<organism evidence="3 4">
    <name type="scientific">Abyssobacteria bacterium (strain SURF_5)</name>
    <dbReference type="NCBI Taxonomy" id="2093360"/>
    <lineage>
        <taxon>Bacteria</taxon>
        <taxon>Pseudomonadati</taxon>
        <taxon>Candidatus Hydrogenedentota</taxon>
        <taxon>Candidatus Abyssobacteria</taxon>
    </lineage>
</organism>
<evidence type="ECO:0000256" key="1">
    <source>
        <dbReference type="SAM" id="MobiDB-lite"/>
    </source>
</evidence>
<sequence>MEKLHTTLNHIRECMDQFVIGHDDIKEAILLGLIAREHVYVEGPPGTAKTMLAEIAAKAANLEFFFYQLHRDTRLTELIGDYVIHREREDQSEMIRQDIVKGRILTADICVLDDISRAPGEALNVLLRVLNERKFGKERIPLITTIATGNPAKDDYYNEPLDLANLDRFTLQLRVVGLIQKSRWEMARKVIDYYSQFDFDDQEIEPDTLGSLKANRDILLKVTLPNAVKEMLLTFITNLMTRFDLNDNNSLITDRTFLVKAVKMLKAKAVLERRWVVEPQDMIVLKYLTTFRVPPEVHEKIEDLIKEAEQKKNDEIEQEQLSEQEPEETVPTEQSEESIEAEASPTEEETEQVSPYRKEVHYDKITKESRRQDEHAPLNKEKIDDLDAILKVIEGEVQRSIASRREVQGGVPKQLRSMRSLDDFFDSDPGEGSVWIDDSNPTTPHVFRRTRKERGGRVAVIRDISQSMTGRSSLWVSMVVIGLVEMAKRSKMTVGYIEFNHQSYKYIDDGRFFTHNYEALMRKSMETQCSGFTDYQNALDDALKEFGAMRGGRQHVIFLTDGMPTSGDKEVKQELKMAKKIGVAIHSIFIGREQCPPILKKISKETGGIHFQVMPDKEGMVKIFELLN</sequence>